<reference evidence="1 2" key="1">
    <citation type="submission" date="2019-03" db="EMBL/GenBank/DDBJ databases">
        <title>Ramlibacter henchirensis DSM 14656, whole genome shotgun sequence.</title>
        <authorList>
            <person name="Zhang X."/>
            <person name="Feng G."/>
            <person name="Zhu H."/>
        </authorList>
    </citation>
    <scope>NUCLEOTIDE SEQUENCE [LARGE SCALE GENOMIC DNA]</scope>
    <source>
        <strain evidence="1 2">DSM 14656</strain>
    </source>
</reference>
<protein>
    <recommendedName>
        <fullName evidence="3">ADP-heptose--LPS heptosyltransferase</fullName>
    </recommendedName>
</protein>
<dbReference type="SUPFAM" id="SSF53756">
    <property type="entry name" value="UDP-Glycosyltransferase/glycogen phosphorylase"/>
    <property type="match status" value="1"/>
</dbReference>
<gene>
    <name evidence="1" type="ORF">EZ313_06190</name>
</gene>
<evidence type="ECO:0008006" key="3">
    <source>
        <dbReference type="Google" id="ProtNLM"/>
    </source>
</evidence>
<dbReference type="Proteomes" id="UP000298180">
    <property type="component" value="Unassembled WGS sequence"/>
</dbReference>
<evidence type="ECO:0000313" key="1">
    <source>
        <dbReference type="EMBL" id="TFZ06231.1"/>
    </source>
</evidence>
<evidence type="ECO:0000313" key="2">
    <source>
        <dbReference type="Proteomes" id="UP000298180"/>
    </source>
</evidence>
<name>A0A4Z0C4N2_9BURK</name>
<comment type="caution">
    <text evidence="1">The sequence shown here is derived from an EMBL/GenBank/DDBJ whole genome shotgun (WGS) entry which is preliminary data.</text>
</comment>
<sequence length="330" mass="36853">MTMDAHARKQAGARWLAFMRAGDWESAWRETDSMEADRRAGRVPRDDAHLYWDGTSPEGRSVLIRCEHGLGDTLQFLRFIPAIAHQAGELHFMVQPPFVPLLRGAPGLGQVHNGWLGPNWPAHEVELEVMELAYALRATTATVLPPYPHLAAQAQRLAPVALAHDGRPRVGLLWAASDWDTSRSIPWSCLEPLLALPRLRFFSLQQGRAADQAMASRLPIEPLHRHTAGVEAAASAMLQMDLVISIDGMPAHLAATLGRPTWLLLKHEADWRWMDGRSDSPWYPTMRIFRQPQPGDWEDLMRDVIEAAEQLRPKAQGLPAAGRAQSVLED</sequence>
<dbReference type="AlphaFoldDB" id="A0A4Z0C4N2"/>
<keyword evidence="2" id="KW-1185">Reference proteome</keyword>
<dbReference type="OrthoDB" id="9809392at2"/>
<accession>A0A4Z0C4N2</accession>
<dbReference type="EMBL" id="SMLM01000001">
    <property type="protein sequence ID" value="TFZ06231.1"/>
    <property type="molecule type" value="Genomic_DNA"/>
</dbReference>
<proteinExistence type="predicted"/>
<organism evidence="1 2">
    <name type="scientific">Ramlibacter henchirensis</name>
    <dbReference type="NCBI Taxonomy" id="204072"/>
    <lineage>
        <taxon>Bacteria</taxon>
        <taxon>Pseudomonadati</taxon>
        <taxon>Pseudomonadota</taxon>
        <taxon>Betaproteobacteria</taxon>
        <taxon>Burkholderiales</taxon>
        <taxon>Comamonadaceae</taxon>
        <taxon>Ramlibacter</taxon>
    </lineage>
</organism>
<dbReference type="Gene3D" id="3.40.50.2000">
    <property type="entry name" value="Glycogen Phosphorylase B"/>
    <property type="match status" value="1"/>
</dbReference>